<keyword evidence="7" id="KW-0547">Nucleotide-binding</keyword>
<feature type="binding site" evidence="13">
    <location>
        <position position="408"/>
    </location>
    <ligand>
        <name>Zn(2+)</name>
        <dbReference type="ChEBI" id="CHEBI:29105"/>
    </ligand>
</feature>
<dbReference type="PRINTS" id="PR01951">
    <property type="entry name" value="LANCEUKARYTE"/>
</dbReference>
<dbReference type="PROSITE" id="PS51420">
    <property type="entry name" value="RHO"/>
    <property type="match status" value="1"/>
</dbReference>
<dbReference type="InterPro" id="IPR005225">
    <property type="entry name" value="Small_GTP-bd"/>
</dbReference>
<dbReference type="SUPFAM" id="SSF52540">
    <property type="entry name" value="P-loop containing nucleoside triphosphate hydrolases"/>
    <property type="match status" value="1"/>
</dbReference>
<evidence type="ECO:0000256" key="12">
    <source>
        <dbReference type="ARBA" id="ARBA00023289"/>
    </source>
</evidence>
<reference evidence="14" key="2">
    <citation type="submission" date="2021-09" db="EMBL/GenBank/DDBJ databases">
        <authorList>
            <person name="Jia N."/>
            <person name="Wang J."/>
            <person name="Shi W."/>
            <person name="Du L."/>
            <person name="Sun Y."/>
            <person name="Zhan W."/>
            <person name="Jiang J."/>
            <person name="Wang Q."/>
            <person name="Zhang B."/>
            <person name="Ji P."/>
            <person name="Sakyi L.B."/>
            <person name="Cui X."/>
            <person name="Yuan T."/>
            <person name="Jiang B."/>
            <person name="Yang W."/>
            <person name="Lam T.T.-Y."/>
            <person name="Chang Q."/>
            <person name="Ding S."/>
            <person name="Wang X."/>
            <person name="Zhu J."/>
            <person name="Ruan X."/>
            <person name="Zhao L."/>
            <person name="Wei J."/>
            <person name="Que T."/>
            <person name="Du C."/>
            <person name="Cheng J."/>
            <person name="Dai P."/>
            <person name="Han X."/>
            <person name="Huang E."/>
            <person name="Gao Y."/>
            <person name="Liu J."/>
            <person name="Shao H."/>
            <person name="Ye R."/>
            <person name="Li L."/>
            <person name="Wei W."/>
            <person name="Wang X."/>
            <person name="Wang C."/>
            <person name="Huo Q."/>
            <person name="Li W."/>
            <person name="Guo W."/>
            <person name="Chen H."/>
            <person name="Chen S."/>
            <person name="Zhou L."/>
            <person name="Zhou L."/>
            <person name="Ni X."/>
            <person name="Tian J."/>
            <person name="Zhou Y."/>
            <person name="Sheng Y."/>
            <person name="Liu T."/>
            <person name="Pan Y."/>
            <person name="Xia L."/>
            <person name="Li J."/>
            <person name="Zhao F."/>
            <person name="Cao W."/>
        </authorList>
    </citation>
    <scope>NUCLEOTIDE SEQUENCE</scope>
    <source>
        <strain evidence="14">Rsan-2018</strain>
        <tissue evidence="14">Larvae</tissue>
    </source>
</reference>
<dbReference type="GO" id="GO:0003925">
    <property type="term" value="F:G protein activity"/>
    <property type="evidence" value="ECO:0007669"/>
    <property type="project" value="UniProtKB-EC"/>
</dbReference>
<gene>
    <name evidence="14" type="ORF">HPB52_018713</name>
</gene>
<dbReference type="GO" id="GO:0005525">
    <property type="term" value="F:GTP binding"/>
    <property type="evidence" value="ECO:0007669"/>
    <property type="project" value="UniProtKB-KW"/>
</dbReference>
<keyword evidence="13" id="KW-0862">Zinc</keyword>
<keyword evidence="6" id="KW-0488">Methylation</keyword>
<dbReference type="InterPro" id="IPR001806">
    <property type="entry name" value="Small_GTPase"/>
</dbReference>
<dbReference type="CDD" id="cd04794">
    <property type="entry name" value="euk_LANCL"/>
    <property type="match status" value="1"/>
</dbReference>
<sequence length="532" mass="60207">MSKTKNAQPALHKVIMVGSGGVGKSALTLQFMYDEFVEDYEPTKADSYRKKVILDGEEVQIDILDTAGQEDYAAIRDNYFRSGEGFLCVFSIEEPENFAATTEFREQILRVKGDENIPFILVGNKADMEDSRKVSVEEAQERARQWGVPYVETSAKNRTNVDKVFFDLMREIRNRKKTEKAVSNGPRKKPRPIKKKCVALMYMRLSDVLQDTSYLNRALPLVERQLSNLKERRFSFLCGDLGPLATGADLYNRLGRSQDSHTLIKRLVGLGKYVVSSTSDIPDELLYGRVGYLYALLYVRKHVSPTAVDDGLIRNVVQAVLSSGQELSAEEKSRSPLMYQWHDSFYLGAAHGLAGIFYMLLQVRSVLTEAELTRLVKPSIDWLAGLQYPSGNYPSSIGSSTDKLVHWCHGAPGTIHLLLLAHLVFREARYLEQAKKCADVIWQRGILKKGYGVCHGTAGNGYAFLRMYQVTRDCKYLHRAAKFCEWCFDYGQHQCRVADRPFSLFEGMAGTIYFMADMLEPEKSAFPAFQLC</sequence>
<dbReference type="Pfam" id="PF05147">
    <property type="entry name" value="LANC_like"/>
    <property type="match status" value="1"/>
</dbReference>
<dbReference type="InterPro" id="IPR027417">
    <property type="entry name" value="P-loop_NTPase"/>
</dbReference>
<keyword evidence="8" id="KW-0378">Hydrolase</keyword>
<dbReference type="PANTHER" id="PTHR12736">
    <property type="entry name" value="LANC-LIKE PROTEIN"/>
    <property type="match status" value="1"/>
</dbReference>
<evidence type="ECO:0000256" key="4">
    <source>
        <dbReference type="ARBA" id="ARBA00011984"/>
    </source>
</evidence>
<evidence type="ECO:0000256" key="5">
    <source>
        <dbReference type="ARBA" id="ARBA00022475"/>
    </source>
</evidence>
<dbReference type="EMBL" id="JABSTV010001249">
    <property type="protein sequence ID" value="KAH7962925.1"/>
    <property type="molecule type" value="Genomic_DNA"/>
</dbReference>
<organism evidence="14 15">
    <name type="scientific">Rhipicephalus sanguineus</name>
    <name type="common">Brown dog tick</name>
    <name type="synonym">Ixodes sanguineus</name>
    <dbReference type="NCBI Taxonomy" id="34632"/>
    <lineage>
        <taxon>Eukaryota</taxon>
        <taxon>Metazoa</taxon>
        <taxon>Ecdysozoa</taxon>
        <taxon>Arthropoda</taxon>
        <taxon>Chelicerata</taxon>
        <taxon>Arachnida</taxon>
        <taxon>Acari</taxon>
        <taxon>Parasitiformes</taxon>
        <taxon>Ixodida</taxon>
        <taxon>Ixodoidea</taxon>
        <taxon>Ixodidae</taxon>
        <taxon>Rhipicephalinae</taxon>
        <taxon>Rhipicephalus</taxon>
        <taxon>Rhipicephalus</taxon>
    </lineage>
</organism>
<evidence type="ECO:0000256" key="10">
    <source>
        <dbReference type="ARBA" id="ARBA00023136"/>
    </source>
</evidence>
<dbReference type="PRINTS" id="PR01950">
    <property type="entry name" value="LANCSUPER"/>
</dbReference>
<evidence type="ECO:0000256" key="9">
    <source>
        <dbReference type="ARBA" id="ARBA00023134"/>
    </source>
</evidence>
<keyword evidence="11" id="KW-0449">Lipoprotein</keyword>
<dbReference type="InterPro" id="IPR012341">
    <property type="entry name" value="6hp_glycosidase-like_sf"/>
</dbReference>
<comment type="similarity">
    <text evidence="3">Belongs to the small GTPase superfamily. Ras family.</text>
</comment>
<proteinExistence type="inferred from homology"/>
<evidence type="ECO:0000256" key="1">
    <source>
        <dbReference type="ARBA" id="ARBA00004342"/>
    </source>
</evidence>
<comment type="similarity">
    <text evidence="2">Belongs to the LanC-like protein family.</text>
</comment>
<dbReference type="CDD" id="cd04139">
    <property type="entry name" value="RalA_RalB"/>
    <property type="match status" value="1"/>
</dbReference>
<dbReference type="SMART" id="SM00174">
    <property type="entry name" value="RHO"/>
    <property type="match status" value="1"/>
</dbReference>
<dbReference type="Gene3D" id="1.50.10.10">
    <property type="match status" value="1"/>
</dbReference>
<dbReference type="GO" id="GO:0031179">
    <property type="term" value="P:peptide modification"/>
    <property type="evidence" value="ECO:0007669"/>
    <property type="project" value="InterPro"/>
</dbReference>
<evidence type="ECO:0000313" key="15">
    <source>
        <dbReference type="Proteomes" id="UP000821837"/>
    </source>
</evidence>
<evidence type="ECO:0000256" key="7">
    <source>
        <dbReference type="ARBA" id="ARBA00022741"/>
    </source>
</evidence>
<feature type="binding site" evidence="13">
    <location>
        <position position="455"/>
    </location>
    <ligand>
        <name>Zn(2+)</name>
        <dbReference type="ChEBI" id="CHEBI:29105"/>
    </ligand>
</feature>
<dbReference type="PROSITE" id="PS51421">
    <property type="entry name" value="RAS"/>
    <property type="match status" value="1"/>
</dbReference>
<dbReference type="NCBIfam" id="TIGR00231">
    <property type="entry name" value="small_GTP"/>
    <property type="match status" value="1"/>
</dbReference>
<dbReference type="GO" id="GO:0005975">
    <property type="term" value="P:carbohydrate metabolic process"/>
    <property type="evidence" value="ECO:0007669"/>
    <property type="project" value="InterPro"/>
</dbReference>
<dbReference type="InterPro" id="IPR020464">
    <property type="entry name" value="LanC-like_prot_euk"/>
</dbReference>
<evidence type="ECO:0000256" key="13">
    <source>
        <dbReference type="PIRSR" id="PIRSR607822-1"/>
    </source>
</evidence>
<dbReference type="SMART" id="SM00175">
    <property type="entry name" value="RAB"/>
    <property type="match status" value="1"/>
</dbReference>
<keyword evidence="12" id="KW-0636">Prenylation</keyword>
<dbReference type="GO" id="GO:0005886">
    <property type="term" value="C:plasma membrane"/>
    <property type="evidence" value="ECO:0007669"/>
    <property type="project" value="UniProtKB-SubCell"/>
</dbReference>
<dbReference type="AlphaFoldDB" id="A0A9D4SZN3"/>
<keyword evidence="9" id="KW-0342">GTP-binding</keyword>
<dbReference type="Proteomes" id="UP000821837">
    <property type="component" value="Chromosome 3"/>
</dbReference>
<dbReference type="Pfam" id="PF00071">
    <property type="entry name" value="Ras"/>
    <property type="match status" value="1"/>
</dbReference>
<evidence type="ECO:0000256" key="8">
    <source>
        <dbReference type="ARBA" id="ARBA00022801"/>
    </source>
</evidence>
<feature type="binding site" evidence="13">
    <location>
        <position position="454"/>
    </location>
    <ligand>
        <name>Zn(2+)</name>
        <dbReference type="ChEBI" id="CHEBI:29105"/>
    </ligand>
</feature>
<evidence type="ECO:0000256" key="2">
    <source>
        <dbReference type="ARBA" id="ARBA00007179"/>
    </source>
</evidence>
<keyword evidence="10" id="KW-0472">Membrane</keyword>
<dbReference type="VEuPathDB" id="VectorBase:RSAN_028583"/>
<evidence type="ECO:0000256" key="3">
    <source>
        <dbReference type="ARBA" id="ARBA00008344"/>
    </source>
</evidence>
<reference evidence="14" key="1">
    <citation type="journal article" date="2020" name="Cell">
        <title>Large-Scale Comparative Analyses of Tick Genomes Elucidate Their Genetic Diversity and Vector Capacities.</title>
        <authorList>
            <consortium name="Tick Genome and Microbiome Consortium (TIGMIC)"/>
            <person name="Jia N."/>
            <person name="Wang J."/>
            <person name="Shi W."/>
            <person name="Du L."/>
            <person name="Sun Y."/>
            <person name="Zhan W."/>
            <person name="Jiang J.F."/>
            <person name="Wang Q."/>
            <person name="Zhang B."/>
            <person name="Ji P."/>
            <person name="Bell-Sakyi L."/>
            <person name="Cui X.M."/>
            <person name="Yuan T.T."/>
            <person name="Jiang B.G."/>
            <person name="Yang W.F."/>
            <person name="Lam T.T."/>
            <person name="Chang Q.C."/>
            <person name="Ding S.J."/>
            <person name="Wang X.J."/>
            <person name="Zhu J.G."/>
            <person name="Ruan X.D."/>
            <person name="Zhao L."/>
            <person name="Wei J.T."/>
            <person name="Ye R.Z."/>
            <person name="Que T.C."/>
            <person name="Du C.H."/>
            <person name="Zhou Y.H."/>
            <person name="Cheng J.X."/>
            <person name="Dai P.F."/>
            <person name="Guo W.B."/>
            <person name="Han X.H."/>
            <person name="Huang E.J."/>
            <person name="Li L.F."/>
            <person name="Wei W."/>
            <person name="Gao Y.C."/>
            <person name="Liu J.Z."/>
            <person name="Shao H.Z."/>
            <person name="Wang X."/>
            <person name="Wang C.C."/>
            <person name="Yang T.C."/>
            <person name="Huo Q.B."/>
            <person name="Li W."/>
            <person name="Chen H.Y."/>
            <person name="Chen S.E."/>
            <person name="Zhou L.G."/>
            <person name="Ni X.B."/>
            <person name="Tian J.H."/>
            <person name="Sheng Y."/>
            <person name="Liu T."/>
            <person name="Pan Y.S."/>
            <person name="Xia L.Y."/>
            <person name="Li J."/>
            <person name="Zhao F."/>
            <person name="Cao W.C."/>
        </authorList>
    </citation>
    <scope>NUCLEOTIDE SEQUENCE</scope>
    <source>
        <strain evidence="14">Rsan-2018</strain>
    </source>
</reference>
<keyword evidence="15" id="KW-1185">Reference proteome</keyword>
<dbReference type="EC" id="3.6.5.2" evidence="4"/>
<evidence type="ECO:0000313" key="14">
    <source>
        <dbReference type="EMBL" id="KAH7962925.1"/>
    </source>
</evidence>
<keyword evidence="5" id="KW-1003">Cell membrane</keyword>
<evidence type="ECO:0000256" key="6">
    <source>
        <dbReference type="ARBA" id="ARBA00022481"/>
    </source>
</evidence>
<dbReference type="PROSITE" id="PS51419">
    <property type="entry name" value="RAB"/>
    <property type="match status" value="1"/>
</dbReference>
<dbReference type="SMART" id="SM00176">
    <property type="entry name" value="RAN"/>
    <property type="match status" value="1"/>
</dbReference>
<dbReference type="SMART" id="SM00173">
    <property type="entry name" value="RAS"/>
    <property type="match status" value="1"/>
</dbReference>
<comment type="subcellular location">
    <subcellularLocation>
        <location evidence="1">Cell membrane</location>
        <topology evidence="1">Lipid-anchor</topology>
        <orientation evidence="1">Cytoplasmic side</orientation>
    </subcellularLocation>
</comment>
<accession>A0A9D4SZN3</accession>
<dbReference type="GO" id="GO:0046872">
    <property type="term" value="F:metal ion binding"/>
    <property type="evidence" value="ECO:0007669"/>
    <property type="project" value="UniProtKB-KW"/>
</dbReference>
<dbReference type="SMART" id="SM01260">
    <property type="entry name" value="LANC_like"/>
    <property type="match status" value="1"/>
</dbReference>
<dbReference type="FunFam" id="3.40.50.300:FF:000203">
    <property type="entry name" value="Putative ras-related protein ral-a"/>
    <property type="match status" value="1"/>
</dbReference>
<dbReference type="SUPFAM" id="SSF158745">
    <property type="entry name" value="LanC-like"/>
    <property type="match status" value="1"/>
</dbReference>
<keyword evidence="13" id="KW-0479">Metal-binding</keyword>
<dbReference type="VEuPathDB" id="VectorBase:RSAN_028684"/>
<dbReference type="PANTHER" id="PTHR12736:SF21">
    <property type="entry name" value="LANC-LIKE PROTEIN 2"/>
    <property type="match status" value="1"/>
</dbReference>
<evidence type="ECO:0000256" key="11">
    <source>
        <dbReference type="ARBA" id="ARBA00023288"/>
    </source>
</evidence>
<protein>
    <recommendedName>
        <fullName evidence="4">small monomeric GTPase</fullName>
        <ecNumber evidence="4">3.6.5.2</ecNumber>
    </recommendedName>
</protein>
<dbReference type="InterPro" id="IPR007822">
    <property type="entry name" value="LANC-like"/>
</dbReference>
<comment type="caution">
    <text evidence="14">The sequence shown here is derived from an EMBL/GenBank/DDBJ whole genome shotgun (WGS) entry which is preliminary data.</text>
</comment>
<name>A0A9D4SZN3_RHISA</name>
<dbReference type="Gene3D" id="3.40.50.300">
    <property type="entry name" value="P-loop containing nucleotide triphosphate hydrolases"/>
    <property type="match status" value="1"/>
</dbReference>